<sequence length="129" mass="13777">MGVNAPNDGPARLDHFVAERLAVLHMSRVELARRGGPNRSTLHKSSNGSRTMSVATLVRLDEALGWAHGSSKAILAGGVPATPPPQDTHVRTVLQAVEGLVEQCHSILADARQLLNELLASRDPAEHAR</sequence>
<dbReference type="GO" id="GO:0003677">
    <property type="term" value="F:DNA binding"/>
    <property type="evidence" value="ECO:0007669"/>
    <property type="project" value="InterPro"/>
</dbReference>
<dbReference type="STRING" id="141349.BN1232_06308"/>
<reference evidence="1 2" key="1">
    <citation type="submission" date="2015-03" db="EMBL/GenBank/DDBJ databases">
        <authorList>
            <person name="Urmite Genomes"/>
        </authorList>
    </citation>
    <scope>NUCLEOTIDE SEQUENCE [LARGE SCALE GENOMIC DNA]</scope>
    <source>
        <strain evidence="1 2">CSUR P1491</strain>
    </source>
</reference>
<dbReference type="EMBL" id="CTEE01000003">
    <property type="protein sequence ID" value="CQD24650.1"/>
    <property type="molecule type" value="Genomic_DNA"/>
</dbReference>
<proteinExistence type="predicted"/>
<evidence type="ECO:0000313" key="2">
    <source>
        <dbReference type="Proteomes" id="UP000199251"/>
    </source>
</evidence>
<accession>A0A0E4H314</accession>
<dbReference type="AlphaFoldDB" id="A0A0E4H314"/>
<protein>
    <submittedName>
        <fullName evidence="1">Uncharacterized protein</fullName>
    </submittedName>
</protein>
<dbReference type="Proteomes" id="UP000199251">
    <property type="component" value="Unassembled WGS sequence"/>
</dbReference>
<dbReference type="SUPFAM" id="SSF47413">
    <property type="entry name" value="lambda repressor-like DNA-binding domains"/>
    <property type="match status" value="1"/>
</dbReference>
<evidence type="ECO:0000313" key="1">
    <source>
        <dbReference type="EMBL" id="CQD24650.1"/>
    </source>
</evidence>
<dbReference type="CDD" id="cd00093">
    <property type="entry name" value="HTH_XRE"/>
    <property type="match status" value="1"/>
</dbReference>
<dbReference type="InterPro" id="IPR001387">
    <property type="entry name" value="Cro/C1-type_HTH"/>
</dbReference>
<gene>
    <name evidence="1" type="ORF">BN1232_06308</name>
</gene>
<name>A0A0E4H314_MYCLN</name>
<dbReference type="InterPro" id="IPR010982">
    <property type="entry name" value="Lambda_DNA-bd_dom_sf"/>
</dbReference>
<organism evidence="1 2">
    <name type="scientific">Mycobacterium lentiflavum</name>
    <dbReference type="NCBI Taxonomy" id="141349"/>
    <lineage>
        <taxon>Bacteria</taxon>
        <taxon>Bacillati</taxon>
        <taxon>Actinomycetota</taxon>
        <taxon>Actinomycetes</taxon>
        <taxon>Mycobacteriales</taxon>
        <taxon>Mycobacteriaceae</taxon>
        <taxon>Mycobacterium</taxon>
        <taxon>Mycobacterium simiae complex</taxon>
    </lineage>
</organism>